<feature type="region of interest" description="Disordered" evidence="1">
    <location>
        <begin position="121"/>
        <end position="143"/>
    </location>
</feature>
<feature type="transmembrane region" description="Helical" evidence="2">
    <location>
        <begin position="157"/>
        <end position="179"/>
    </location>
</feature>
<accession>A0A813DMS9</accession>
<keyword evidence="2" id="KW-0812">Transmembrane</keyword>
<evidence type="ECO:0000313" key="3">
    <source>
        <dbReference type="EMBL" id="CAE8588292.1"/>
    </source>
</evidence>
<sequence>MATMMAGKVAGVMAQKIEHGVEQNLEQKLAAGPPPTCQGPECCLGSTCMNMPGMHCDEKRGAVICEGSSMLNMKEGVCRCLHGPCDSGGICLEAESSGGAAFPPLTSPAYQQAAPAYQQVSDAPGGAAAQDAPSAAGPKGWGASAQSGSSWALPLPLPVMVGIGAAIAALAVGAVVWNLGRRCSSSSRLSCNKQTTLQTTTTTTNQQQNNH</sequence>
<organism evidence="3 4">
    <name type="scientific">Polarella glacialis</name>
    <name type="common">Dinoflagellate</name>
    <dbReference type="NCBI Taxonomy" id="89957"/>
    <lineage>
        <taxon>Eukaryota</taxon>
        <taxon>Sar</taxon>
        <taxon>Alveolata</taxon>
        <taxon>Dinophyceae</taxon>
        <taxon>Suessiales</taxon>
        <taxon>Suessiaceae</taxon>
        <taxon>Polarella</taxon>
    </lineage>
</organism>
<gene>
    <name evidence="3" type="ORF">PGLA1383_LOCUS7093</name>
</gene>
<dbReference type="EMBL" id="CAJNNV010003036">
    <property type="protein sequence ID" value="CAE8588292.1"/>
    <property type="molecule type" value="Genomic_DNA"/>
</dbReference>
<name>A0A813DMS9_POLGL</name>
<evidence type="ECO:0000256" key="2">
    <source>
        <dbReference type="SAM" id="Phobius"/>
    </source>
</evidence>
<keyword evidence="4" id="KW-1185">Reference proteome</keyword>
<evidence type="ECO:0000256" key="1">
    <source>
        <dbReference type="SAM" id="MobiDB-lite"/>
    </source>
</evidence>
<protein>
    <submittedName>
        <fullName evidence="3">Uncharacterized protein</fullName>
    </submittedName>
</protein>
<proteinExistence type="predicted"/>
<dbReference type="AlphaFoldDB" id="A0A813DMS9"/>
<reference evidence="3" key="1">
    <citation type="submission" date="2021-02" db="EMBL/GenBank/DDBJ databases">
        <authorList>
            <person name="Dougan E. K."/>
            <person name="Rhodes N."/>
            <person name="Thang M."/>
            <person name="Chan C."/>
        </authorList>
    </citation>
    <scope>NUCLEOTIDE SEQUENCE</scope>
</reference>
<keyword evidence="2" id="KW-1133">Transmembrane helix</keyword>
<dbReference type="Proteomes" id="UP000654075">
    <property type="component" value="Unassembled WGS sequence"/>
</dbReference>
<keyword evidence="2" id="KW-0472">Membrane</keyword>
<evidence type="ECO:0000313" key="4">
    <source>
        <dbReference type="Proteomes" id="UP000654075"/>
    </source>
</evidence>
<comment type="caution">
    <text evidence="3">The sequence shown here is derived from an EMBL/GenBank/DDBJ whole genome shotgun (WGS) entry which is preliminary data.</text>
</comment>